<dbReference type="PANTHER" id="PTHR31286:SF180">
    <property type="entry name" value="OS10G0362600 PROTEIN"/>
    <property type="match status" value="1"/>
</dbReference>
<dbReference type="InterPro" id="IPR043502">
    <property type="entry name" value="DNA/RNA_pol_sf"/>
</dbReference>
<evidence type="ECO:0000313" key="8">
    <source>
        <dbReference type="EMBL" id="WMV09345.1"/>
    </source>
</evidence>
<dbReference type="GO" id="GO:0016787">
    <property type="term" value="F:hydrolase activity"/>
    <property type="evidence" value="ECO:0007669"/>
    <property type="project" value="UniProtKB-KW"/>
</dbReference>
<evidence type="ECO:0000313" key="9">
    <source>
        <dbReference type="Proteomes" id="UP001234989"/>
    </source>
</evidence>
<dbReference type="InterPro" id="IPR040256">
    <property type="entry name" value="At4g02000-like"/>
</dbReference>
<dbReference type="GO" id="GO:0004519">
    <property type="term" value="F:endonuclease activity"/>
    <property type="evidence" value="ECO:0007669"/>
    <property type="project" value="UniProtKB-KW"/>
</dbReference>
<dbReference type="GO" id="GO:0003964">
    <property type="term" value="F:RNA-directed DNA polymerase activity"/>
    <property type="evidence" value="ECO:0007669"/>
    <property type="project" value="UniProtKB-KW"/>
</dbReference>
<accession>A0AAF0PU90</accession>
<evidence type="ECO:0000256" key="6">
    <source>
        <dbReference type="ARBA" id="ARBA00022918"/>
    </source>
</evidence>
<keyword evidence="4" id="KW-0255">Endonuclease</keyword>
<evidence type="ECO:0000256" key="3">
    <source>
        <dbReference type="ARBA" id="ARBA00022722"/>
    </source>
</evidence>
<evidence type="ECO:0000256" key="4">
    <source>
        <dbReference type="ARBA" id="ARBA00022759"/>
    </source>
</evidence>
<reference evidence="8" key="1">
    <citation type="submission" date="2023-08" db="EMBL/GenBank/DDBJ databases">
        <title>A de novo genome assembly of Solanum verrucosum Schlechtendal, a Mexican diploid species geographically isolated from the other diploid A-genome species in potato relatives.</title>
        <authorList>
            <person name="Hosaka K."/>
        </authorList>
    </citation>
    <scope>NUCLEOTIDE SEQUENCE</scope>
    <source>
        <tissue evidence="8">Young leaves</tissue>
    </source>
</reference>
<dbReference type="CDD" id="cd09274">
    <property type="entry name" value="RNase_HI_RT_Ty3"/>
    <property type="match status" value="1"/>
</dbReference>
<dbReference type="SUPFAM" id="SSF56672">
    <property type="entry name" value="DNA/RNA polymerases"/>
    <property type="match status" value="1"/>
</dbReference>
<keyword evidence="2" id="KW-0548">Nucleotidyltransferase</keyword>
<sequence>MMHGPSTTDYGSNDGPLVQVVVLGFEKSLDDQPRIRPTVRGPVHGPWLASVGCNSFAIKIWRHYLYGVHVDVFTDHKSLQYFFSQKELNLQQRRWLELLKYYDMCILYHPGKGNVVVDALRRLSMQSTTHVEEGPDLVHQVMEKVKEGILTVQIEEEDIRLQVKEWEYALIGEKVMQTGPYFYGNEPMILRIWELDFELNADMYNQIPIWVRFPSLPMGYWSIKALRKLASAIGISLYTDGFTANVEKIYYAKTGRLHHAINVTTVTLILNSKPQQRKFSEASGLQANTEKSFIYTAGVTDYRKQSIINTLGFTEGSMPFRYLGVPLASQKLSVNAYLPLIEKITAKITY</sequence>
<organism evidence="8 9">
    <name type="scientific">Solanum verrucosum</name>
    <dbReference type="NCBI Taxonomy" id="315347"/>
    <lineage>
        <taxon>Eukaryota</taxon>
        <taxon>Viridiplantae</taxon>
        <taxon>Streptophyta</taxon>
        <taxon>Embryophyta</taxon>
        <taxon>Tracheophyta</taxon>
        <taxon>Spermatophyta</taxon>
        <taxon>Magnoliopsida</taxon>
        <taxon>eudicotyledons</taxon>
        <taxon>Gunneridae</taxon>
        <taxon>Pentapetalae</taxon>
        <taxon>asterids</taxon>
        <taxon>lamiids</taxon>
        <taxon>Solanales</taxon>
        <taxon>Solanaceae</taxon>
        <taxon>Solanoideae</taxon>
        <taxon>Solaneae</taxon>
        <taxon>Solanum</taxon>
    </lineage>
</organism>
<keyword evidence="1" id="KW-0808">Transferase</keyword>
<keyword evidence="6" id="KW-0695">RNA-directed DNA polymerase</keyword>
<protein>
    <recommendedName>
        <fullName evidence="7">Reverse transcriptase RNase H-like domain-containing protein</fullName>
    </recommendedName>
</protein>
<keyword evidence="5" id="KW-0378">Hydrolase</keyword>
<name>A0AAF0PU90_SOLVR</name>
<evidence type="ECO:0000259" key="7">
    <source>
        <dbReference type="Pfam" id="PF17917"/>
    </source>
</evidence>
<evidence type="ECO:0000256" key="1">
    <source>
        <dbReference type="ARBA" id="ARBA00022679"/>
    </source>
</evidence>
<proteinExistence type="predicted"/>
<evidence type="ECO:0000256" key="2">
    <source>
        <dbReference type="ARBA" id="ARBA00022695"/>
    </source>
</evidence>
<dbReference type="PANTHER" id="PTHR31286">
    <property type="entry name" value="GLYCINE-RICH CELL WALL STRUCTURAL PROTEIN 1.8-LIKE"/>
    <property type="match status" value="1"/>
</dbReference>
<dbReference type="Pfam" id="PF17917">
    <property type="entry name" value="RT_RNaseH"/>
    <property type="match status" value="1"/>
</dbReference>
<keyword evidence="9" id="KW-1185">Reference proteome</keyword>
<evidence type="ECO:0000256" key="5">
    <source>
        <dbReference type="ARBA" id="ARBA00022801"/>
    </source>
</evidence>
<gene>
    <name evidence="8" type="ORF">MTR67_002730</name>
</gene>
<dbReference type="Proteomes" id="UP001234989">
    <property type="component" value="Chromosome 1"/>
</dbReference>
<dbReference type="EMBL" id="CP133612">
    <property type="protein sequence ID" value="WMV09345.1"/>
    <property type="molecule type" value="Genomic_DNA"/>
</dbReference>
<dbReference type="InterPro" id="IPR041373">
    <property type="entry name" value="RT_RNaseH"/>
</dbReference>
<keyword evidence="3" id="KW-0540">Nuclease</keyword>
<feature type="domain" description="Reverse transcriptase RNase H-like" evidence="7">
    <location>
        <begin position="56"/>
        <end position="102"/>
    </location>
</feature>
<dbReference type="AlphaFoldDB" id="A0AAF0PU90"/>